<organism evidence="5 6">
    <name type="scientific">Pinctada imbricata</name>
    <name type="common">Atlantic pearl-oyster</name>
    <name type="synonym">Pinctada martensii</name>
    <dbReference type="NCBI Taxonomy" id="66713"/>
    <lineage>
        <taxon>Eukaryota</taxon>
        <taxon>Metazoa</taxon>
        <taxon>Spiralia</taxon>
        <taxon>Lophotrochozoa</taxon>
        <taxon>Mollusca</taxon>
        <taxon>Bivalvia</taxon>
        <taxon>Autobranchia</taxon>
        <taxon>Pteriomorphia</taxon>
        <taxon>Pterioida</taxon>
        <taxon>Pterioidea</taxon>
        <taxon>Pteriidae</taxon>
        <taxon>Pinctada</taxon>
    </lineage>
</organism>
<feature type="domain" description="Glycosyl transferase family 25" evidence="4">
    <location>
        <begin position="307"/>
        <end position="489"/>
    </location>
</feature>
<reference evidence="5" key="1">
    <citation type="submission" date="2019-08" db="EMBL/GenBank/DDBJ databases">
        <title>The improved chromosome-level genome for the pearl oyster Pinctada fucata martensii using PacBio sequencing and Hi-C.</title>
        <authorList>
            <person name="Zheng Z."/>
        </authorList>
    </citation>
    <scope>NUCLEOTIDE SEQUENCE</scope>
    <source>
        <strain evidence="5">ZZ-2019</strain>
        <tissue evidence="5">Adductor muscle</tissue>
    </source>
</reference>
<evidence type="ECO:0000313" key="6">
    <source>
        <dbReference type="Proteomes" id="UP001186944"/>
    </source>
</evidence>
<evidence type="ECO:0000256" key="3">
    <source>
        <dbReference type="ARBA" id="ARBA00022679"/>
    </source>
</evidence>
<dbReference type="GO" id="GO:0050211">
    <property type="term" value="F:procollagen galactosyltransferase activity"/>
    <property type="evidence" value="ECO:0007669"/>
    <property type="project" value="TreeGrafter"/>
</dbReference>
<gene>
    <name evidence="5" type="ORF">FSP39_001417</name>
</gene>
<sequence length="569" mass="66528">MFQNITQSTDSQQNPFVMIAILVRNKAFILPWFLGHLERLNYPKSRITLWIRSDHNEDSSSAILKQWVSAVRERYNDIDLLTDDSLTDYEEATGPCAWTKQRFDRVIALRQEALETARRAGMDYIFMLDADVILENRNTLKALISSKRTVVGPMLKSSEGDAYSNFWGAMTDMGFYKRSVDYFQILDREKKGVFKCAMVHTAVLIDLRKPVTKRFSYSHRPKSFNGPTDDIIIFAQNVKNAGKKMYILNTEYFGIVMNPLEDDGTLHDEEDRFITIRSDAMVNNRALYRSVHLEEESEPTLDMMGFDQIYIINLKRRPERRTRMLNMLKNHGVKAKVTEAVDGQTLNTTYLKNLGVRMLPGYVDPHWGRELTLGEVGCFLSHYFIWKDIMDNNHRRVIIFEDDARLDPSFRRRTLQMMEEAEKEVPDWDLIYLGRKQMTNDKEERVPGTTSLLWPSYSYWQLAYVLSNRGARKLIDQKPLRKMIPVDEYIPVMIDHHPKDSWNINFSPRNLRAMSIEPLVAYPTHYKGDQNYISDTEFSFLIPSDLNSQEKNEDFYTRTADISHAKDEF</sequence>
<dbReference type="AlphaFoldDB" id="A0AA88XML0"/>
<dbReference type="InterPro" id="IPR002654">
    <property type="entry name" value="Glyco_trans_25"/>
</dbReference>
<evidence type="ECO:0000256" key="2">
    <source>
        <dbReference type="ARBA" id="ARBA00022676"/>
    </source>
</evidence>
<dbReference type="Proteomes" id="UP001186944">
    <property type="component" value="Unassembled WGS sequence"/>
</dbReference>
<accession>A0AA88XML0</accession>
<proteinExistence type="inferred from homology"/>
<comment type="similarity">
    <text evidence="1">Belongs to the glycosyltransferase 25 family.</text>
</comment>
<dbReference type="Pfam" id="PF01755">
    <property type="entry name" value="Glyco_transf_25"/>
    <property type="match status" value="1"/>
</dbReference>
<dbReference type="InterPro" id="IPR050757">
    <property type="entry name" value="Collagen_mod_GT25"/>
</dbReference>
<dbReference type="CDD" id="cd06532">
    <property type="entry name" value="Glyco_transf_25"/>
    <property type="match status" value="1"/>
</dbReference>
<dbReference type="PANTHER" id="PTHR10730:SF53">
    <property type="entry name" value="GLYCOSYLTRANSFERASE 25 FAMILY MEMBER"/>
    <property type="match status" value="1"/>
</dbReference>
<dbReference type="EMBL" id="VSWD01000011">
    <property type="protein sequence ID" value="KAK3087084.1"/>
    <property type="molecule type" value="Genomic_DNA"/>
</dbReference>
<comment type="caution">
    <text evidence="5">The sequence shown here is derived from an EMBL/GenBank/DDBJ whole genome shotgun (WGS) entry which is preliminary data.</text>
</comment>
<evidence type="ECO:0000259" key="4">
    <source>
        <dbReference type="Pfam" id="PF01755"/>
    </source>
</evidence>
<name>A0AA88XML0_PINIB</name>
<evidence type="ECO:0000256" key="1">
    <source>
        <dbReference type="ARBA" id="ARBA00006721"/>
    </source>
</evidence>
<keyword evidence="2" id="KW-0328">Glycosyltransferase</keyword>
<dbReference type="InterPro" id="IPR029044">
    <property type="entry name" value="Nucleotide-diphossugar_trans"/>
</dbReference>
<keyword evidence="6" id="KW-1185">Reference proteome</keyword>
<dbReference type="Pfam" id="PF03452">
    <property type="entry name" value="Anp1"/>
    <property type="match status" value="1"/>
</dbReference>
<dbReference type="PANTHER" id="PTHR10730">
    <property type="entry name" value="PROCOLLAGEN-LYSINE,2-OXOGLUTARATE 5-DIOXYGENASE/GLYCOSYLTRANSFERASE 25 FAMILY MEMBER"/>
    <property type="match status" value="1"/>
</dbReference>
<evidence type="ECO:0000313" key="5">
    <source>
        <dbReference type="EMBL" id="KAK3087084.1"/>
    </source>
</evidence>
<keyword evidence="3" id="KW-0808">Transferase</keyword>
<dbReference type="SUPFAM" id="SSF53448">
    <property type="entry name" value="Nucleotide-diphospho-sugar transferases"/>
    <property type="match status" value="1"/>
</dbReference>
<dbReference type="Gene3D" id="3.90.550.10">
    <property type="entry name" value="Spore Coat Polysaccharide Biosynthesis Protein SpsA, Chain A"/>
    <property type="match status" value="1"/>
</dbReference>
<protein>
    <recommendedName>
        <fullName evidence="4">Glycosyl transferase family 25 domain-containing protein</fullName>
    </recommendedName>
</protein>